<keyword evidence="1" id="KW-0238">DNA-binding</keyword>
<dbReference type="PANTHER" id="PTHR30328:SF54">
    <property type="entry name" value="HTH-TYPE TRANSCRIPTIONAL REPRESSOR SCO4008"/>
    <property type="match status" value="1"/>
</dbReference>
<dbReference type="AlphaFoldDB" id="A0A3R8R8B7"/>
<feature type="region of interest" description="Disordered" evidence="2">
    <location>
        <begin position="1"/>
        <end position="61"/>
    </location>
</feature>
<evidence type="ECO:0000256" key="2">
    <source>
        <dbReference type="SAM" id="MobiDB-lite"/>
    </source>
</evidence>
<dbReference type="RefSeq" id="WP_010269479.1">
    <property type="nucleotide sequence ID" value="NZ_CP066067.1"/>
</dbReference>
<sequence>MSLADTPQGHPRPSSAPGTPSAQTRHDPAFAAQADAGLPRGPRAARDPRDPVDVRDLPESHRRYGCPPAEYVAVLDAALPRLVASGAAGVTGDGAAAVAVAAGVTRQHPLLADPDELYREALRLAFRRIWPRPDEIEVEKLVPADAVRAFVRSSYRRHRRNPVAVQLIIRENLTGDAGVVDRPGVLESSPVVLQIDRVLMRGQDFGAFRPGISAEDLYLVIDSLCTFPAAAGTTFRAHYGTDLWEQHNADGLEHMACDVALAFLTTSMPTTQGSSYTHSSPSRTTPTSVAASLYSSEGRDAEPLRDRPSGSADVHDLPHR</sequence>
<dbReference type="Gene3D" id="1.10.357.10">
    <property type="entry name" value="Tetracycline Repressor, domain 2"/>
    <property type="match status" value="1"/>
</dbReference>
<comment type="caution">
    <text evidence="4">The sequence shown here is derived from an EMBL/GenBank/DDBJ whole genome shotgun (WGS) entry which is preliminary data.</text>
</comment>
<dbReference type="GeneID" id="60808419"/>
<name>A0A3R8R8B7_9CORY</name>
<evidence type="ECO:0000313" key="4">
    <source>
        <dbReference type="EMBL" id="RRQ02867.1"/>
    </source>
</evidence>
<keyword evidence="5" id="KW-1185">Reference proteome</keyword>
<feature type="compositionally biased region" description="Basic and acidic residues" evidence="2">
    <location>
        <begin position="297"/>
        <end position="320"/>
    </location>
</feature>
<dbReference type="EMBL" id="PQNQ01000029">
    <property type="protein sequence ID" value="RRQ02867.1"/>
    <property type="molecule type" value="Genomic_DNA"/>
</dbReference>
<dbReference type="InterPro" id="IPR036271">
    <property type="entry name" value="Tet_transcr_reg_TetR-rel_C_sf"/>
</dbReference>
<organism evidence="4 5">
    <name type="scientific">Corynebacterium bovis</name>
    <dbReference type="NCBI Taxonomy" id="36808"/>
    <lineage>
        <taxon>Bacteria</taxon>
        <taxon>Bacillati</taxon>
        <taxon>Actinomycetota</taxon>
        <taxon>Actinomycetes</taxon>
        <taxon>Mycobacteriales</taxon>
        <taxon>Corynebacteriaceae</taxon>
        <taxon>Corynebacterium</taxon>
    </lineage>
</organism>
<feature type="compositionally biased region" description="Basic and acidic residues" evidence="2">
    <location>
        <begin position="44"/>
        <end position="61"/>
    </location>
</feature>
<dbReference type="PANTHER" id="PTHR30328">
    <property type="entry name" value="TRANSCRIPTIONAL REPRESSOR"/>
    <property type="match status" value="1"/>
</dbReference>
<protein>
    <submittedName>
        <fullName evidence="4">TetR family transcriptional regulator</fullName>
    </submittedName>
</protein>
<dbReference type="InterPro" id="IPR041474">
    <property type="entry name" value="NicS_C"/>
</dbReference>
<accession>A0A3R8R8B7</accession>
<dbReference type="Proteomes" id="UP000278422">
    <property type="component" value="Unassembled WGS sequence"/>
</dbReference>
<feature type="compositionally biased region" description="Low complexity" evidence="2">
    <location>
        <begin position="274"/>
        <end position="292"/>
    </location>
</feature>
<dbReference type="Pfam" id="PF17938">
    <property type="entry name" value="TetR_C_29"/>
    <property type="match status" value="1"/>
</dbReference>
<evidence type="ECO:0000259" key="3">
    <source>
        <dbReference type="Pfam" id="PF17938"/>
    </source>
</evidence>
<reference evidence="4 5" key="1">
    <citation type="submission" date="2018-01" db="EMBL/GenBank/DDBJ databases">
        <title>Twenty Corynebacterium bovis Genomes.</title>
        <authorList>
            <person name="Gulvik C.A."/>
        </authorList>
    </citation>
    <scope>NUCLEOTIDE SEQUENCE [LARGE SCALE GENOMIC DNA]</scope>
    <source>
        <strain evidence="4 5">16-2004</strain>
    </source>
</reference>
<gene>
    <name evidence="4" type="ORF">CXF42_08840</name>
</gene>
<feature type="domain" description="HTH-type transcriptional repressor NicS C-terminal" evidence="3">
    <location>
        <begin position="143"/>
        <end position="259"/>
    </location>
</feature>
<dbReference type="InterPro" id="IPR050109">
    <property type="entry name" value="HTH-type_TetR-like_transc_reg"/>
</dbReference>
<feature type="region of interest" description="Disordered" evidence="2">
    <location>
        <begin position="271"/>
        <end position="320"/>
    </location>
</feature>
<proteinExistence type="predicted"/>
<dbReference type="OrthoDB" id="4726108at2"/>
<evidence type="ECO:0000256" key="1">
    <source>
        <dbReference type="ARBA" id="ARBA00023125"/>
    </source>
</evidence>
<dbReference type="SUPFAM" id="SSF48498">
    <property type="entry name" value="Tetracyclin repressor-like, C-terminal domain"/>
    <property type="match status" value="1"/>
</dbReference>
<dbReference type="GO" id="GO:0003677">
    <property type="term" value="F:DNA binding"/>
    <property type="evidence" value="ECO:0007669"/>
    <property type="project" value="UniProtKB-KW"/>
</dbReference>
<evidence type="ECO:0000313" key="5">
    <source>
        <dbReference type="Proteomes" id="UP000278422"/>
    </source>
</evidence>